<feature type="transmembrane region" description="Helical" evidence="1">
    <location>
        <begin position="113"/>
        <end position="136"/>
    </location>
</feature>
<gene>
    <name evidence="2" type="ORF">BJX66DRAFT_57520</name>
</gene>
<evidence type="ECO:0000313" key="2">
    <source>
        <dbReference type="EMBL" id="KAL2798325.1"/>
    </source>
</evidence>
<organism evidence="2 3">
    <name type="scientific">Aspergillus keveii</name>
    <dbReference type="NCBI Taxonomy" id="714993"/>
    <lineage>
        <taxon>Eukaryota</taxon>
        <taxon>Fungi</taxon>
        <taxon>Dikarya</taxon>
        <taxon>Ascomycota</taxon>
        <taxon>Pezizomycotina</taxon>
        <taxon>Eurotiomycetes</taxon>
        <taxon>Eurotiomycetidae</taxon>
        <taxon>Eurotiales</taxon>
        <taxon>Aspergillaceae</taxon>
        <taxon>Aspergillus</taxon>
        <taxon>Aspergillus subgen. Nidulantes</taxon>
    </lineage>
</organism>
<evidence type="ECO:0000256" key="1">
    <source>
        <dbReference type="SAM" id="Phobius"/>
    </source>
</evidence>
<keyword evidence="3" id="KW-1185">Reference proteome</keyword>
<comment type="caution">
    <text evidence="2">The sequence shown here is derived from an EMBL/GenBank/DDBJ whole genome shotgun (WGS) entry which is preliminary data.</text>
</comment>
<keyword evidence="1" id="KW-0812">Transmembrane</keyword>
<keyword evidence="1" id="KW-0472">Membrane</keyword>
<dbReference type="EMBL" id="JBFTWV010000014">
    <property type="protein sequence ID" value="KAL2798325.1"/>
    <property type="molecule type" value="Genomic_DNA"/>
</dbReference>
<name>A0ABR4GGY7_9EURO</name>
<dbReference type="Proteomes" id="UP001610563">
    <property type="component" value="Unassembled WGS sequence"/>
</dbReference>
<keyword evidence="1" id="KW-1133">Transmembrane helix</keyword>
<sequence length="151" mass="16579">MGSPGVWRAAQSRLPEGSVGECGRRFVGRQWQHLPTKYPKHLPRSSLKPGLGRRCLAVSATRFGLRKRISWLYSVGIDPGFRCMAFTVYGVVILTMHPPASDVERGWHLPLSILRLISTFFLLPGTILATVASIVASPSALLLTPLLTVQC</sequence>
<accession>A0ABR4GGY7</accession>
<proteinExistence type="predicted"/>
<protein>
    <submittedName>
        <fullName evidence="2">Uncharacterized protein</fullName>
    </submittedName>
</protein>
<evidence type="ECO:0000313" key="3">
    <source>
        <dbReference type="Proteomes" id="UP001610563"/>
    </source>
</evidence>
<feature type="transmembrane region" description="Helical" evidence="1">
    <location>
        <begin position="71"/>
        <end position="93"/>
    </location>
</feature>
<reference evidence="2 3" key="1">
    <citation type="submission" date="2024-07" db="EMBL/GenBank/DDBJ databases">
        <title>Section-level genome sequencing and comparative genomics of Aspergillus sections Usti and Cavernicolus.</title>
        <authorList>
            <consortium name="Lawrence Berkeley National Laboratory"/>
            <person name="Nybo J.L."/>
            <person name="Vesth T.C."/>
            <person name="Theobald S."/>
            <person name="Frisvad J.C."/>
            <person name="Larsen T.O."/>
            <person name="Kjaerboelling I."/>
            <person name="Rothschild-Mancinelli K."/>
            <person name="Lyhne E.K."/>
            <person name="Kogle M.E."/>
            <person name="Barry K."/>
            <person name="Clum A."/>
            <person name="Na H."/>
            <person name="Ledsgaard L."/>
            <person name="Lin J."/>
            <person name="Lipzen A."/>
            <person name="Kuo A."/>
            <person name="Riley R."/>
            <person name="Mondo S."/>
            <person name="Labutti K."/>
            <person name="Haridas S."/>
            <person name="Pangalinan J."/>
            <person name="Salamov A.A."/>
            <person name="Simmons B.A."/>
            <person name="Magnuson J.K."/>
            <person name="Chen J."/>
            <person name="Drula E."/>
            <person name="Henrissat B."/>
            <person name="Wiebenga A."/>
            <person name="Lubbers R.J."/>
            <person name="Gomes A.C."/>
            <person name="Makela M.R."/>
            <person name="Stajich J."/>
            <person name="Grigoriev I.V."/>
            <person name="Mortensen U.H."/>
            <person name="De Vries R.P."/>
            <person name="Baker S.E."/>
            <person name="Andersen M.R."/>
        </authorList>
    </citation>
    <scope>NUCLEOTIDE SEQUENCE [LARGE SCALE GENOMIC DNA]</scope>
    <source>
        <strain evidence="2 3">CBS 209.92</strain>
    </source>
</reference>